<keyword evidence="2" id="KW-1185">Reference proteome</keyword>
<gene>
    <name evidence="1" type="ORF">BaRGS_00016315</name>
</gene>
<sequence>MQYVDGELYIVFLYVASSCHSELKKRIGKPQNHAHTRTTPSVDSELHTLSVDQVTELCERYLYDLHQNCATLAHHMEHVVSSPPATGGIHDTRDVENDFP</sequence>
<evidence type="ECO:0000313" key="1">
    <source>
        <dbReference type="EMBL" id="KAK7492442.1"/>
    </source>
</evidence>
<dbReference type="Proteomes" id="UP001519460">
    <property type="component" value="Unassembled WGS sequence"/>
</dbReference>
<dbReference type="EMBL" id="JACVVK020000103">
    <property type="protein sequence ID" value="KAK7492442.1"/>
    <property type="molecule type" value="Genomic_DNA"/>
</dbReference>
<organism evidence="1 2">
    <name type="scientific">Batillaria attramentaria</name>
    <dbReference type="NCBI Taxonomy" id="370345"/>
    <lineage>
        <taxon>Eukaryota</taxon>
        <taxon>Metazoa</taxon>
        <taxon>Spiralia</taxon>
        <taxon>Lophotrochozoa</taxon>
        <taxon>Mollusca</taxon>
        <taxon>Gastropoda</taxon>
        <taxon>Caenogastropoda</taxon>
        <taxon>Sorbeoconcha</taxon>
        <taxon>Cerithioidea</taxon>
        <taxon>Batillariidae</taxon>
        <taxon>Batillaria</taxon>
    </lineage>
</organism>
<accession>A0ABD0KZ57</accession>
<reference evidence="1 2" key="1">
    <citation type="journal article" date="2023" name="Sci. Data">
        <title>Genome assembly of the Korean intertidal mud-creeper Batillaria attramentaria.</title>
        <authorList>
            <person name="Patra A.K."/>
            <person name="Ho P.T."/>
            <person name="Jun S."/>
            <person name="Lee S.J."/>
            <person name="Kim Y."/>
            <person name="Won Y.J."/>
        </authorList>
    </citation>
    <scope>NUCLEOTIDE SEQUENCE [LARGE SCALE GENOMIC DNA]</scope>
    <source>
        <strain evidence="1">Wonlab-2016</strain>
    </source>
</reference>
<comment type="caution">
    <text evidence="1">The sequence shown here is derived from an EMBL/GenBank/DDBJ whole genome shotgun (WGS) entry which is preliminary data.</text>
</comment>
<evidence type="ECO:0000313" key="2">
    <source>
        <dbReference type="Proteomes" id="UP001519460"/>
    </source>
</evidence>
<dbReference type="AlphaFoldDB" id="A0ABD0KZ57"/>
<name>A0ABD0KZ57_9CAEN</name>
<proteinExistence type="predicted"/>
<protein>
    <submittedName>
        <fullName evidence="1">Uncharacterized protein</fullName>
    </submittedName>
</protein>